<feature type="compositionally biased region" description="Basic and acidic residues" evidence="5">
    <location>
        <begin position="409"/>
        <end position="429"/>
    </location>
</feature>
<evidence type="ECO:0000256" key="3">
    <source>
        <dbReference type="ARBA" id="ARBA00022989"/>
    </source>
</evidence>
<evidence type="ECO:0000256" key="4">
    <source>
        <dbReference type="ARBA" id="ARBA00023136"/>
    </source>
</evidence>
<feature type="transmembrane region" description="Helical" evidence="6">
    <location>
        <begin position="28"/>
        <end position="57"/>
    </location>
</feature>
<feature type="transmembrane region" description="Helical" evidence="6">
    <location>
        <begin position="257"/>
        <end position="278"/>
    </location>
</feature>
<feature type="transmembrane region" description="Helical" evidence="6">
    <location>
        <begin position="337"/>
        <end position="357"/>
    </location>
</feature>
<evidence type="ECO:0000256" key="2">
    <source>
        <dbReference type="ARBA" id="ARBA00022692"/>
    </source>
</evidence>
<feature type="region of interest" description="Disordered" evidence="5">
    <location>
        <begin position="409"/>
        <end position="436"/>
    </location>
</feature>
<evidence type="ECO:0000259" key="7">
    <source>
        <dbReference type="Pfam" id="PF04932"/>
    </source>
</evidence>
<feature type="transmembrane region" description="Helical" evidence="6">
    <location>
        <begin position="186"/>
        <end position="208"/>
    </location>
</feature>
<keyword evidence="8" id="KW-0436">Ligase</keyword>
<dbReference type="GO" id="GO:0016020">
    <property type="term" value="C:membrane"/>
    <property type="evidence" value="ECO:0007669"/>
    <property type="project" value="UniProtKB-SubCell"/>
</dbReference>
<feature type="transmembrane region" description="Helical" evidence="6">
    <location>
        <begin position="102"/>
        <end position="120"/>
    </location>
</feature>
<keyword evidence="4 6" id="KW-0472">Membrane</keyword>
<feature type="transmembrane region" description="Helical" evidence="6">
    <location>
        <begin position="153"/>
        <end position="174"/>
    </location>
</feature>
<comment type="subcellular location">
    <subcellularLocation>
        <location evidence="1">Membrane</location>
        <topology evidence="1">Multi-pass membrane protein</topology>
    </subcellularLocation>
</comment>
<organism evidence="8 9">
    <name type="scientific">Nocardioides albidus</name>
    <dbReference type="NCBI Taxonomy" id="1517589"/>
    <lineage>
        <taxon>Bacteria</taxon>
        <taxon>Bacillati</taxon>
        <taxon>Actinomycetota</taxon>
        <taxon>Actinomycetes</taxon>
        <taxon>Propionibacteriales</taxon>
        <taxon>Nocardioidaceae</taxon>
        <taxon>Nocardioides</taxon>
    </lineage>
</organism>
<dbReference type="AlphaFoldDB" id="A0A5C4W7G2"/>
<keyword evidence="9" id="KW-1185">Reference proteome</keyword>
<dbReference type="Pfam" id="PF04932">
    <property type="entry name" value="Wzy_C"/>
    <property type="match status" value="1"/>
</dbReference>
<feature type="transmembrane region" description="Helical" evidence="6">
    <location>
        <begin position="78"/>
        <end position="96"/>
    </location>
</feature>
<evidence type="ECO:0000313" key="8">
    <source>
        <dbReference type="EMBL" id="TNM44118.1"/>
    </source>
</evidence>
<keyword evidence="3 6" id="KW-1133">Transmembrane helix</keyword>
<dbReference type="PANTHER" id="PTHR37422:SF13">
    <property type="entry name" value="LIPOPOLYSACCHARIDE BIOSYNTHESIS PROTEIN PA4999-RELATED"/>
    <property type="match status" value="1"/>
</dbReference>
<dbReference type="GO" id="GO:0016874">
    <property type="term" value="F:ligase activity"/>
    <property type="evidence" value="ECO:0007669"/>
    <property type="project" value="UniProtKB-KW"/>
</dbReference>
<keyword evidence="2 6" id="KW-0812">Transmembrane</keyword>
<feature type="transmembrane region" description="Helical" evidence="6">
    <location>
        <begin position="369"/>
        <end position="385"/>
    </location>
</feature>
<evidence type="ECO:0000256" key="6">
    <source>
        <dbReference type="SAM" id="Phobius"/>
    </source>
</evidence>
<dbReference type="OrthoDB" id="4761096at2"/>
<comment type="caution">
    <text evidence="8">The sequence shown here is derived from an EMBL/GenBank/DDBJ whole genome shotgun (WGS) entry which is preliminary data.</text>
</comment>
<dbReference type="Proteomes" id="UP000313231">
    <property type="component" value="Unassembled WGS sequence"/>
</dbReference>
<proteinExistence type="predicted"/>
<dbReference type="InterPro" id="IPR051533">
    <property type="entry name" value="WaaL-like"/>
</dbReference>
<sequence>MPLAIAATLLASALVLVAMQGGMIFPLLALGVAAFVLLLAVVGVRRGAIATLMAAFATAPMYKGLASSPDAQVTPTDLLFLLGFVLLVPTVITRPLRLPATYLAGIILVFLTGCIGSLVSESVPGSLMALVLWLMVMGGLPIMIAWWRPEPVVVQLLLWSYVAGHMVSTAYAVLDGPTEQGRYGGLATHFNYFAQAGMLTFAIALYLFGRYRGTFGRAVVVGAGLISVYSVLLSGSRAATAVLAVLIIMVPIVERSAALGFVWAMLGALVVVALPLAVDVAGENSSLGRLAGGGGAQYSDQARELGQQEGISRFLDHPLTGSGLIDLFDIHNNYLEVAVGAGVFGLVGYLLVLYTLARPLFGEGPHRRLSYATWGYLGFGATIPSLYDRGIWAPVSLAMLAALWSVNTRRPDESPIPPEDRTGRLAGDRHHLRGSP</sequence>
<dbReference type="InterPro" id="IPR007016">
    <property type="entry name" value="O-antigen_ligase-rel_domated"/>
</dbReference>
<dbReference type="RefSeq" id="WP_139621799.1">
    <property type="nucleotide sequence ID" value="NZ_VDMP01000018.1"/>
</dbReference>
<evidence type="ECO:0000256" key="5">
    <source>
        <dbReference type="SAM" id="MobiDB-lite"/>
    </source>
</evidence>
<feature type="domain" description="O-antigen ligase-related" evidence="7">
    <location>
        <begin position="225"/>
        <end position="350"/>
    </location>
</feature>
<evidence type="ECO:0000256" key="1">
    <source>
        <dbReference type="ARBA" id="ARBA00004141"/>
    </source>
</evidence>
<protein>
    <submittedName>
        <fullName evidence="8">O-antigen ligase family protein</fullName>
    </submittedName>
</protein>
<dbReference type="PANTHER" id="PTHR37422">
    <property type="entry name" value="TEICHURONIC ACID BIOSYNTHESIS PROTEIN TUAE"/>
    <property type="match status" value="1"/>
</dbReference>
<dbReference type="EMBL" id="VDMP01000018">
    <property type="protein sequence ID" value="TNM44118.1"/>
    <property type="molecule type" value="Genomic_DNA"/>
</dbReference>
<name>A0A5C4W7G2_9ACTN</name>
<accession>A0A5C4W7G2</accession>
<feature type="transmembrane region" description="Helical" evidence="6">
    <location>
        <begin position="127"/>
        <end position="147"/>
    </location>
</feature>
<evidence type="ECO:0000313" key="9">
    <source>
        <dbReference type="Proteomes" id="UP000313231"/>
    </source>
</evidence>
<reference evidence="8 9" key="1">
    <citation type="journal article" date="2016" name="Int. J. Syst. Evol. Microbiol.">
        <title>Nocardioides albidus sp. nov., an actinobacterium isolated from garden soil.</title>
        <authorList>
            <person name="Singh H."/>
            <person name="Du J."/>
            <person name="Trinh H."/>
            <person name="Won K."/>
            <person name="Yang J.E."/>
            <person name="Yin C."/>
            <person name="Kook M."/>
            <person name="Yi T.H."/>
        </authorList>
    </citation>
    <scope>NUCLEOTIDE SEQUENCE [LARGE SCALE GENOMIC DNA]</scope>
    <source>
        <strain evidence="8 9">CCTCC AB 2015297</strain>
    </source>
</reference>
<gene>
    <name evidence="8" type="ORF">FHP29_05245</name>
</gene>